<keyword evidence="6 14" id="KW-0479">Metal-binding</keyword>
<dbReference type="CDD" id="cd01283">
    <property type="entry name" value="cytidine_deaminase"/>
    <property type="match status" value="1"/>
</dbReference>
<evidence type="ECO:0000256" key="12">
    <source>
        <dbReference type="PIRSR" id="PIRSR606262-1"/>
    </source>
</evidence>
<dbReference type="GO" id="GO:0042802">
    <property type="term" value="F:identical protein binding"/>
    <property type="evidence" value="ECO:0007669"/>
    <property type="project" value="UniProtKB-ARBA"/>
</dbReference>
<evidence type="ECO:0000256" key="13">
    <source>
        <dbReference type="PIRSR" id="PIRSR606262-2"/>
    </source>
</evidence>
<feature type="active site" description="Proton donor" evidence="12">
    <location>
        <position position="50"/>
    </location>
</feature>
<feature type="binding site" evidence="14">
    <location>
        <position position="81"/>
    </location>
    <ligand>
        <name>Zn(2+)</name>
        <dbReference type="ChEBI" id="CHEBI:29105"/>
        <note>catalytic</note>
    </ligand>
</feature>
<name>A0A7V3PSX7_UNCW3</name>
<dbReference type="PANTHER" id="PTHR11644">
    <property type="entry name" value="CYTIDINE DEAMINASE"/>
    <property type="match status" value="1"/>
</dbReference>
<dbReference type="InterPro" id="IPR016192">
    <property type="entry name" value="APOBEC/CMP_deaminase_Zn-bd"/>
</dbReference>
<sequence length="120" mass="13114">MLNAAKRALRGAYAPYSQFRVGAAVLTSGGKIYTGANVENASYGLTICAERVAIFKAVNDGERKIVALLVWTPTKEYTPPCGACLQVLSQFAKNPVVILASRQGTRELKLDELLPLRFRR</sequence>
<comment type="caution">
    <text evidence="17">The sequence shown here is derived from an EMBL/GenBank/DDBJ whole genome shotgun (WGS) entry which is preliminary data.</text>
</comment>
<evidence type="ECO:0000259" key="16">
    <source>
        <dbReference type="PROSITE" id="PS51747"/>
    </source>
</evidence>
<keyword evidence="8 14" id="KW-0862">Zinc</keyword>
<feature type="binding site" evidence="13">
    <location>
        <begin position="37"/>
        <end position="43"/>
    </location>
    <ligand>
        <name>substrate</name>
    </ligand>
</feature>
<keyword evidence="7 15" id="KW-0378">Hydrolase</keyword>
<dbReference type="EMBL" id="DTMZ01000035">
    <property type="protein sequence ID" value="HGD12788.1"/>
    <property type="molecule type" value="Genomic_DNA"/>
</dbReference>
<organism evidence="17">
    <name type="scientific">candidate division WOR-3 bacterium</name>
    <dbReference type="NCBI Taxonomy" id="2052148"/>
    <lineage>
        <taxon>Bacteria</taxon>
        <taxon>Bacteria division WOR-3</taxon>
    </lineage>
</organism>
<accession>A0A7V3PSX7</accession>
<feature type="binding site" evidence="14">
    <location>
        <position position="84"/>
    </location>
    <ligand>
        <name>Zn(2+)</name>
        <dbReference type="ChEBI" id="CHEBI:29105"/>
        <note>catalytic</note>
    </ligand>
</feature>
<evidence type="ECO:0000256" key="14">
    <source>
        <dbReference type="PIRSR" id="PIRSR606262-3"/>
    </source>
</evidence>
<evidence type="ECO:0000313" key="17">
    <source>
        <dbReference type="EMBL" id="HGD12788.1"/>
    </source>
</evidence>
<dbReference type="GO" id="GO:0072527">
    <property type="term" value="P:pyrimidine-containing compound metabolic process"/>
    <property type="evidence" value="ECO:0007669"/>
    <property type="project" value="UniProtKB-ARBA"/>
</dbReference>
<comment type="cofactor">
    <cofactor evidence="1 14 15">
        <name>Zn(2+)</name>
        <dbReference type="ChEBI" id="CHEBI:29105"/>
    </cofactor>
</comment>
<dbReference type="PROSITE" id="PS51747">
    <property type="entry name" value="CYT_DCMP_DEAMINASES_2"/>
    <property type="match status" value="1"/>
</dbReference>
<evidence type="ECO:0000256" key="9">
    <source>
        <dbReference type="ARBA" id="ARBA00032005"/>
    </source>
</evidence>
<evidence type="ECO:0000256" key="10">
    <source>
        <dbReference type="ARBA" id="ARBA00049252"/>
    </source>
</evidence>
<dbReference type="FunFam" id="3.40.140.10:FF:000008">
    <property type="entry name" value="Cytidine deaminase"/>
    <property type="match status" value="1"/>
</dbReference>
<evidence type="ECO:0000256" key="4">
    <source>
        <dbReference type="ARBA" id="ARBA00012783"/>
    </source>
</evidence>
<dbReference type="NCBIfam" id="NF004064">
    <property type="entry name" value="PRK05578.1"/>
    <property type="match status" value="1"/>
</dbReference>
<dbReference type="GO" id="GO:0005829">
    <property type="term" value="C:cytosol"/>
    <property type="evidence" value="ECO:0007669"/>
    <property type="project" value="TreeGrafter"/>
</dbReference>
<dbReference type="GO" id="GO:0004126">
    <property type="term" value="F:cytidine deaminase activity"/>
    <property type="evidence" value="ECO:0007669"/>
    <property type="project" value="UniProtKB-UniRule"/>
</dbReference>
<comment type="catalytic activity">
    <reaction evidence="11 15">
        <text>cytidine + H2O + H(+) = uridine + NH4(+)</text>
        <dbReference type="Rhea" id="RHEA:16069"/>
        <dbReference type="ChEBI" id="CHEBI:15377"/>
        <dbReference type="ChEBI" id="CHEBI:15378"/>
        <dbReference type="ChEBI" id="CHEBI:16704"/>
        <dbReference type="ChEBI" id="CHEBI:17562"/>
        <dbReference type="ChEBI" id="CHEBI:28938"/>
        <dbReference type="EC" id="3.5.4.5"/>
    </reaction>
</comment>
<evidence type="ECO:0000256" key="7">
    <source>
        <dbReference type="ARBA" id="ARBA00022801"/>
    </source>
</evidence>
<dbReference type="AlphaFoldDB" id="A0A7V3PSX7"/>
<evidence type="ECO:0000256" key="8">
    <source>
        <dbReference type="ARBA" id="ARBA00022833"/>
    </source>
</evidence>
<dbReference type="Gene3D" id="3.40.140.10">
    <property type="entry name" value="Cytidine Deaminase, domain 2"/>
    <property type="match status" value="1"/>
</dbReference>
<dbReference type="PROSITE" id="PS00903">
    <property type="entry name" value="CYT_DCMP_DEAMINASES_1"/>
    <property type="match status" value="1"/>
</dbReference>
<dbReference type="GO" id="GO:0008270">
    <property type="term" value="F:zinc ion binding"/>
    <property type="evidence" value="ECO:0007669"/>
    <property type="project" value="UniProtKB-UniRule"/>
</dbReference>
<evidence type="ECO:0000256" key="15">
    <source>
        <dbReference type="RuleBase" id="RU364006"/>
    </source>
</evidence>
<protein>
    <recommendedName>
        <fullName evidence="5 15">Cytidine deaminase</fullName>
        <ecNumber evidence="4 15">3.5.4.5</ecNumber>
    </recommendedName>
    <alternativeName>
        <fullName evidence="9 15">Cytidine aminohydrolase</fullName>
    </alternativeName>
</protein>
<dbReference type="EC" id="3.5.4.5" evidence="4 15"/>
<feature type="binding site" evidence="14">
    <location>
        <position position="48"/>
    </location>
    <ligand>
        <name>Zn(2+)</name>
        <dbReference type="ChEBI" id="CHEBI:29105"/>
        <note>catalytic</note>
    </ligand>
</feature>
<evidence type="ECO:0000256" key="6">
    <source>
        <dbReference type="ARBA" id="ARBA00022723"/>
    </source>
</evidence>
<evidence type="ECO:0000256" key="1">
    <source>
        <dbReference type="ARBA" id="ARBA00001947"/>
    </source>
</evidence>
<dbReference type="PANTHER" id="PTHR11644:SF2">
    <property type="entry name" value="CYTIDINE DEAMINASE"/>
    <property type="match status" value="1"/>
</dbReference>
<comment type="catalytic activity">
    <reaction evidence="10 15">
        <text>2'-deoxycytidine + H2O + H(+) = 2'-deoxyuridine + NH4(+)</text>
        <dbReference type="Rhea" id="RHEA:13433"/>
        <dbReference type="ChEBI" id="CHEBI:15377"/>
        <dbReference type="ChEBI" id="CHEBI:15378"/>
        <dbReference type="ChEBI" id="CHEBI:15698"/>
        <dbReference type="ChEBI" id="CHEBI:16450"/>
        <dbReference type="ChEBI" id="CHEBI:28938"/>
        <dbReference type="EC" id="3.5.4.5"/>
    </reaction>
</comment>
<evidence type="ECO:0000256" key="11">
    <source>
        <dbReference type="ARBA" id="ARBA00049558"/>
    </source>
</evidence>
<dbReference type="NCBIfam" id="TIGR01354">
    <property type="entry name" value="cyt_deam_tetra"/>
    <property type="match status" value="1"/>
</dbReference>
<evidence type="ECO:0000256" key="2">
    <source>
        <dbReference type="ARBA" id="ARBA00003949"/>
    </source>
</evidence>
<dbReference type="Pfam" id="PF00383">
    <property type="entry name" value="dCMP_cyt_deam_1"/>
    <property type="match status" value="1"/>
</dbReference>
<evidence type="ECO:0000256" key="5">
    <source>
        <dbReference type="ARBA" id="ARBA00018266"/>
    </source>
</evidence>
<comment type="similarity">
    <text evidence="3 15">Belongs to the cytidine and deoxycytidylate deaminase family.</text>
</comment>
<dbReference type="InterPro" id="IPR016193">
    <property type="entry name" value="Cytidine_deaminase-like"/>
</dbReference>
<dbReference type="GO" id="GO:0055086">
    <property type="term" value="P:nucleobase-containing small molecule metabolic process"/>
    <property type="evidence" value="ECO:0007669"/>
    <property type="project" value="UniProtKB-ARBA"/>
</dbReference>
<dbReference type="InterPro" id="IPR050202">
    <property type="entry name" value="Cyt/Deoxycyt_deaminase"/>
</dbReference>
<gene>
    <name evidence="17" type="ORF">ENX16_01700</name>
</gene>
<dbReference type="InterPro" id="IPR002125">
    <property type="entry name" value="CMP_dCMP_dom"/>
</dbReference>
<reference evidence="17" key="1">
    <citation type="journal article" date="2020" name="mSystems">
        <title>Genome- and Community-Level Interaction Insights into Carbon Utilization and Element Cycling Functions of Hydrothermarchaeota in Hydrothermal Sediment.</title>
        <authorList>
            <person name="Zhou Z."/>
            <person name="Liu Y."/>
            <person name="Xu W."/>
            <person name="Pan J."/>
            <person name="Luo Z.H."/>
            <person name="Li M."/>
        </authorList>
    </citation>
    <scope>NUCLEOTIDE SEQUENCE [LARGE SCALE GENOMIC DNA]</scope>
    <source>
        <strain evidence="17">SpSt-914</strain>
    </source>
</reference>
<proteinExistence type="inferred from homology"/>
<feature type="domain" description="CMP/dCMP-type deaminase" evidence="16">
    <location>
        <begin position="1"/>
        <end position="120"/>
    </location>
</feature>
<dbReference type="InterPro" id="IPR006262">
    <property type="entry name" value="Cyt_deam_tetra"/>
</dbReference>
<dbReference type="SUPFAM" id="SSF53927">
    <property type="entry name" value="Cytidine deaminase-like"/>
    <property type="match status" value="1"/>
</dbReference>
<comment type="function">
    <text evidence="2 15">This enzyme scavenges exogenous and endogenous cytidine and 2'-deoxycytidine for UMP synthesis.</text>
</comment>
<evidence type="ECO:0000256" key="3">
    <source>
        <dbReference type="ARBA" id="ARBA00006576"/>
    </source>
</evidence>